<organism evidence="1 2">
    <name type="scientific">Spiromyces aspiralis</name>
    <dbReference type="NCBI Taxonomy" id="68401"/>
    <lineage>
        <taxon>Eukaryota</taxon>
        <taxon>Fungi</taxon>
        <taxon>Fungi incertae sedis</taxon>
        <taxon>Zoopagomycota</taxon>
        <taxon>Kickxellomycotina</taxon>
        <taxon>Kickxellomycetes</taxon>
        <taxon>Kickxellales</taxon>
        <taxon>Kickxellaceae</taxon>
        <taxon>Spiromyces</taxon>
    </lineage>
</organism>
<name>A0ACC1HQV9_9FUNG</name>
<reference evidence="1" key="1">
    <citation type="submission" date="2022-06" db="EMBL/GenBank/DDBJ databases">
        <title>Phylogenomic reconstructions and comparative analyses of Kickxellomycotina fungi.</title>
        <authorList>
            <person name="Reynolds N.K."/>
            <person name="Stajich J.E."/>
            <person name="Barry K."/>
            <person name="Grigoriev I.V."/>
            <person name="Crous P."/>
            <person name="Smith M.E."/>
        </authorList>
    </citation>
    <scope>NUCLEOTIDE SEQUENCE</scope>
    <source>
        <strain evidence="1">RSA 2271</strain>
    </source>
</reference>
<feature type="non-terminal residue" evidence="1">
    <location>
        <position position="55"/>
    </location>
</feature>
<comment type="caution">
    <text evidence="1">The sequence shown here is derived from an EMBL/GenBank/DDBJ whole genome shotgun (WGS) entry which is preliminary data.</text>
</comment>
<sequence>AVGRRNAGDLSPEPRQTHGRRPAPGQRQGINAIPRGYVSLRYGGPVRDVQVTSVR</sequence>
<gene>
    <name evidence="1" type="ORF">EV182_005506</name>
</gene>
<evidence type="ECO:0000313" key="1">
    <source>
        <dbReference type="EMBL" id="KAJ1677755.1"/>
    </source>
</evidence>
<dbReference type="Proteomes" id="UP001145114">
    <property type="component" value="Unassembled WGS sequence"/>
</dbReference>
<proteinExistence type="predicted"/>
<keyword evidence="2" id="KW-1185">Reference proteome</keyword>
<protein>
    <submittedName>
        <fullName evidence="1">Uncharacterized protein</fullName>
    </submittedName>
</protein>
<dbReference type="EMBL" id="JAMZIH010001989">
    <property type="protein sequence ID" value="KAJ1677755.1"/>
    <property type="molecule type" value="Genomic_DNA"/>
</dbReference>
<feature type="non-terminal residue" evidence="1">
    <location>
        <position position="1"/>
    </location>
</feature>
<accession>A0ACC1HQV9</accession>
<evidence type="ECO:0000313" key="2">
    <source>
        <dbReference type="Proteomes" id="UP001145114"/>
    </source>
</evidence>